<proteinExistence type="predicted"/>
<evidence type="ECO:0000313" key="2">
    <source>
        <dbReference type="Proteomes" id="UP001396334"/>
    </source>
</evidence>
<evidence type="ECO:0000313" key="1">
    <source>
        <dbReference type="EMBL" id="KAK9047603.1"/>
    </source>
</evidence>
<organism evidence="1 2">
    <name type="scientific">Hibiscus sabdariffa</name>
    <name type="common">roselle</name>
    <dbReference type="NCBI Taxonomy" id="183260"/>
    <lineage>
        <taxon>Eukaryota</taxon>
        <taxon>Viridiplantae</taxon>
        <taxon>Streptophyta</taxon>
        <taxon>Embryophyta</taxon>
        <taxon>Tracheophyta</taxon>
        <taxon>Spermatophyta</taxon>
        <taxon>Magnoliopsida</taxon>
        <taxon>eudicotyledons</taxon>
        <taxon>Gunneridae</taxon>
        <taxon>Pentapetalae</taxon>
        <taxon>rosids</taxon>
        <taxon>malvids</taxon>
        <taxon>Malvales</taxon>
        <taxon>Malvaceae</taxon>
        <taxon>Malvoideae</taxon>
        <taxon>Hibiscus</taxon>
    </lineage>
</organism>
<dbReference type="Proteomes" id="UP001396334">
    <property type="component" value="Unassembled WGS sequence"/>
</dbReference>
<protein>
    <submittedName>
        <fullName evidence="1">Uncharacterized protein</fullName>
    </submittedName>
</protein>
<sequence length="97" mass="10975">MKYTAGTSATHNPYPSITHDFSNRRLTRFVIKMHLSQSKTTTINARYGLVAGEVLQPVLHSDVLVLFKSKFSGSDDQTFLLRELENRGKHGNAFKCF</sequence>
<keyword evidence="2" id="KW-1185">Reference proteome</keyword>
<reference evidence="1 2" key="1">
    <citation type="journal article" date="2024" name="G3 (Bethesda)">
        <title>Genome assembly of Hibiscus sabdariffa L. provides insights into metabolisms of medicinal natural products.</title>
        <authorList>
            <person name="Kim T."/>
        </authorList>
    </citation>
    <scope>NUCLEOTIDE SEQUENCE [LARGE SCALE GENOMIC DNA]</scope>
    <source>
        <strain evidence="1">TK-2024</strain>
        <tissue evidence="1">Old leaves</tissue>
    </source>
</reference>
<accession>A0ABR2UDJ9</accession>
<comment type="caution">
    <text evidence="1">The sequence shown here is derived from an EMBL/GenBank/DDBJ whole genome shotgun (WGS) entry which is preliminary data.</text>
</comment>
<dbReference type="EMBL" id="JBBPBN010000001">
    <property type="protein sequence ID" value="KAK9047603.1"/>
    <property type="molecule type" value="Genomic_DNA"/>
</dbReference>
<gene>
    <name evidence="1" type="ORF">V6N11_053442</name>
</gene>
<name>A0ABR2UDJ9_9ROSI</name>